<comment type="caution">
    <text evidence="2">The sequence shown here is derived from an EMBL/GenBank/DDBJ whole genome shotgun (WGS) entry which is preliminary data.</text>
</comment>
<dbReference type="AlphaFoldDB" id="A0A086KPV2"/>
<dbReference type="EMBL" id="AEYH02001830">
    <property type="protein sequence ID" value="KFG46420.1"/>
    <property type="molecule type" value="Genomic_DNA"/>
</dbReference>
<feature type="region of interest" description="Disordered" evidence="1">
    <location>
        <begin position="241"/>
        <end position="270"/>
    </location>
</feature>
<dbReference type="Proteomes" id="UP000028838">
    <property type="component" value="Unassembled WGS sequence"/>
</dbReference>
<evidence type="ECO:0000313" key="2">
    <source>
        <dbReference type="EMBL" id="KFG46420.1"/>
    </source>
</evidence>
<accession>A0A086KPV2</accession>
<reference evidence="2 3" key="1">
    <citation type="submission" date="2014-07" db="EMBL/GenBank/DDBJ databases">
        <authorList>
            <person name="Sibley D."/>
            <person name="Venepally P."/>
            <person name="Karamycheva S."/>
            <person name="Hadjithomas M."/>
            <person name="Khan A."/>
            <person name="Brunk B."/>
            <person name="Roos D."/>
            <person name="Caler E."/>
            <person name="Lorenzi H."/>
        </authorList>
    </citation>
    <scope>NUCLEOTIDE SEQUENCE [LARGE SCALE GENOMIC DNA]</scope>
    <source>
        <strain evidence="2 3">FOU</strain>
    </source>
</reference>
<organism evidence="2 3">
    <name type="scientific">Toxoplasma gondii FOU</name>
    <dbReference type="NCBI Taxonomy" id="943167"/>
    <lineage>
        <taxon>Eukaryota</taxon>
        <taxon>Sar</taxon>
        <taxon>Alveolata</taxon>
        <taxon>Apicomplexa</taxon>
        <taxon>Conoidasida</taxon>
        <taxon>Coccidia</taxon>
        <taxon>Eucoccidiorida</taxon>
        <taxon>Eimeriorina</taxon>
        <taxon>Sarcocystidae</taxon>
        <taxon>Toxoplasma</taxon>
    </lineage>
</organism>
<protein>
    <submittedName>
        <fullName evidence="2">Uncharacterized protein</fullName>
    </submittedName>
</protein>
<name>A0A086KPV2_TOXGO</name>
<dbReference type="VEuPathDB" id="ToxoDB:TGFOU_405040"/>
<evidence type="ECO:0000256" key="1">
    <source>
        <dbReference type="SAM" id="MobiDB-lite"/>
    </source>
</evidence>
<gene>
    <name evidence="2" type="ORF">TGFOU_405040</name>
</gene>
<evidence type="ECO:0000313" key="3">
    <source>
        <dbReference type="Proteomes" id="UP000028838"/>
    </source>
</evidence>
<proteinExistence type="predicted"/>
<sequence length="270" mass="30177">MLRETDFVGGQFAMFLCGVRNRLEGLFSSVPDEEKTRHGACILLCDPLDLLVEWKEELVLFHLVGALMFCVVLPLGPRRIDADWPLRFSAASPLHASIAWHWRLSLPEQGAMICRLVVVGVDHDRLSRSLLLAGSLLHIFSLRALLLLDELRGVTARFRSRQLEEAHCLRLRRRSLAKEFARDGLHRGELFSIGSLAALSAGSKQLPKIGEFLGCTDTSSSPTQLRCFSFRCLLLKRRRTPAASPVPPSHSDLESQAAVRSFSEQESIHS</sequence>